<dbReference type="GO" id="GO:0005524">
    <property type="term" value="F:ATP binding"/>
    <property type="evidence" value="ECO:0007669"/>
    <property type="project" value="UniProtKB-KW"/>
</dbReference>
<protein>
    <submittedName>
        <fullName evidence="11">Putative ATP-binding cassette transporter</fullName>
    </submittedName>
</protein>
<keyword evidence="4" id="KW-0547">Nucleotide-binding</keyword>
<keyword evidence="6 8" id="KW-1133">Transmembrane helix</keyword>
<dbReference type="InterPro" id="IPR050095">
    <property type="entry name" value="ECF_ABC_transporter_ATP-bd"/>
</dbReference>
<feature type="transmembrane region" description="Helical" evidence="8">
    <location>
        <begin position="241"/>
        <end position="260"/>
    </location>
</feature>
<evidence type="ECO:0000313" key="11">
    <source>
        <dbReference type="EMBL" id="SNS58890.1"/>
    </source>
</evidence>
<dbReference type="PROSITE" id="PS50929">
    <property type="entry name" value="ABC_TM1F"/>
    <property type="match status" value="1"/>
</dbReference>
<keyword evidence="12" id="KW-1185">Reference proteome</keyword>
<reference evidence="11 12" key="1">
    <citation type="submission" date="2017-06" db="EMBL/GenBank/DDBJ databases">
        <authorList>
            <person name="Kim H.J."/>
            <person name="Triplett B.A."/>
        </authorList>
    </citation>
    <scope>NUCLEOTIDE SEQUENCE [LARGE SCALE GENOMIC DNA]</scope>
    <source>
        <strain evidence="11 12">DSM 19307</strain>
    </source>
</reference>
<dbReference type="InterPro" id="IPR027417">
    <property type="entry name" value="P-loop_NTPase"/>
</dbReference>
<gene>
    <name evidence="11" type="ORF">SAMN05421640_0780</name>
</gene>
<dbReference type="GO" id="GO:0043190">
    <property type="term" value="C:ATP-binding cassette (ABC) transporter complex"/>
    <property type="evidence" value="ECO:0007669"/>
    <property type="project" value="TreeGrafter"/>
</dbReference>
<proteinExistence type="predicted"/>
<keyword evidence="7 8" id="KW-0472">Membrane</keyword>
<dbReference type="PROSITE" id="PS50893">
    <property type="entry name" value="ABC_TRANSPORTER_2"/>
    <property type="match status" value="1"/>
</dbReference>
<dbReference type="PANTHER" id="PTHR43553">
    <property type="entry name" value="HEAVY METAL TRANSPORTER"/>
    <property type="match status" value="1"/>
</dbReference>
<comment type="subcellular location">
    <subcellularLocation>
        <location evidence="1">Cell membrane</location>
        <topology evidence="1">Multi-pass membrane protein</topology>
    </subcellularLocation>
</comment>
<keyword evidence="5 11" id="KW-0067">ATP-binding</keyword>
<dbReference type="OrthoDB" id="846150at2"/>
<dbReference type="SMART" id="SM00382">
    <property type="entry name" value="AAA"/>
    <property type="match status" value="1"/>
</dbReference>
<dbReference type="Gene3D" id="1.20.1560.10">
    <property type="entry name" value="ABC transporter type 1, transmembrane domain"/>
    <property type="match status" value="1"/>
</dbReference>
<dbReference type="AlphaFoldDB" id="A0A239FQ00"/>
<evidence type="ECO:0000256" key="2">
    <source>
        <dbReference type="ARBA" id="ARBA00022448"/>
    </source>
</evidence>
<evidence type="ECO:0000256" key="6">
    <source>
        <dbReference type="ARBA" id="ARBA00022989"/>
    </source>
</evidence>
<dbReference type="RefSeq" id="WP_089355524.1">
    <property type="nucleotide sequence ID" value="NZ_FZPD01000001.1"/>
</dbReference>
<dbReference type="PANTHER" id="PTHR43553:SF11">
    <property type="entry name" value="ABC TRANSPORTER ATP-BINDING_PERMEASE PROTEIN YOJI"/>
    <property type="match status" value="1"/>
</dbReference>
<dbReference type="InterPro" id="IPR011527">
    <property type="entry name" value="ABC1_TM_dom"/>
</dbReference>
<feature type="domain" description="ABC transmembrane type-1" evidence="10">
    <location>
        <begin position="17"/>
        <end position="182"/>
    </location>
</feature>
<name>A0A239FQ00_EKHLU</name>
<feature type="domain" description="ABC transporter" evidence="9">
    <location>
        <begin position="328"/>
        <end position="543"/>
    </location>
</feature>
<evidence type="ECO:0000259" key="9">
    <source>
        <dbReference type="PROSITE" id="PS50893"/>
    </source>
</evidence>
<evidence type="ECO:0000256" key="7">
    <source>
        <dbReference type="ARBA" id="ARBA00023136"/>
    </source>
</evidence>
<accession>A0A239FQ00</accession>
<dbReference type="GO" id="GO:0140359">
    <property type="term" value="F:ABC-type transporter activity"/>
    <property type="evidence" value="ECO:0007669"/>
    <property type="project" value="InterPro"/>
</dbReference>
<evidence type="ECO:0000313" key="12">
    <source>
        <dbReference type="Proteomes" id="UP000198393"/>
    </source>
</evidence>
<dbReference type="SUPFAM" id="SSF90123">
    <property type="entry name" value="ABC transporter transmembrane region"/>
    <property type="match status" value="1"/>
</dbReference>
<dbReference type="Proteomes" id="UP000198393">
    <property type="component" value="Unassembled WGS sequence"/>
</dbReference>
<keyword evidence="2" id="KW-0813">Transport</keyword>
<dbReference type="Pfam" id="PF00005">
    <property type="entry name" value="ABC_tran"/>
    <property type="match status" value="1"/>
</dbReference>
<dbReference type="InterPro" id="IPR036640">
    <property type="entry name" value="ABC1_TM_sf"/>
</dbReference>
<evidence type="ECO:0000256" key="1">
    <source>
        <dbReference type="ARBA" id="ARBA00004651"/>
    </source>
</evidence>
<dbReference type="EMBL" id="FZPD01000001">
    <property type="protein sequence ID" value="SNS58890.1"/>
    <property type="molecule type" value="Genomic_DNA"/>
</dbReference>
<dbReference type="Gene3D" id="3.40.50.300">
    <property type="entry name" value="P-loop containing nucleotide triphosphate hydrolases"/>
    <property type="match status" value="1"/>
</dbReference>
<evidence type="ECO:0000256" key="4">
    <source>
        <dbReference type="ARBA" id="ARBA00022741"/>
    </source>
</evidence>
<dbReference type="SUPFAM" id="SSF52540">
    <property type="entry name" value="P-loop containing nucleoside triphosphate hydrolases"/>
    <property type="match status" value="1"/>
</dbReference>
<keyword evidence="3 8" id="KW-0812">Transmembrane</keyword>
<evidence type="ECO:0000256" key="5">
    <source>
        <dbReference type="ARBA" id="ARBA00022840"/>
    </source>
</evidence>
<dbReference type="GO" id="GO:0016887">
    <property type="term" value="F:ATP hydrolysis activity"/>
    <property type="evidence" value="ECO:0007669"/>
    <property type="project" value="InterPro"/>
</dbReference>
<evidence type="ECO:0000259" key="10">
    <source>
        <dbReference type="PROSITE" id="PS50929"/>
    </source>
</evidence>
<sequence length="543" mass="61451">MWRVIGFFFRSSWKVIVFAAVSSAAAAAANLYSLKLLGQVITIEDTNLYVLIGYISLLIIGSSIITLFSGKYVTRYFEAKVANYRKELATKALQSNYSLIEKKLDRLVPVLLFETGSIGGFGKSIPDLMVAVFQSVVVLTYLFLLSWVLTLAFLPIFIIITVTNVATLPLFKKIEETISETRFKLHFSLDRLEKGFKDLIVNKQHSRSYIDNSVDSPSQSLVNLSVKNFFIRTLLGKSQNAFLIICLGLLIVYAMTNSAFTEGELIEYMALILYIRPSLNRIAGFTKQVKVVENALEQVESLDVDLKDSLFRSELKVNYDGHSKSPLIKVDDISYSYSGKNSFAIESMNFEIFRNEIVIINGSNGSGKSTLFKLIIGLYTPKSGEITFQDQSLSKDNLESYRNHFSCYFTDSPLFDDLGYVASKQKETEIEELIELLGLSNKTSLDDGFKITNSNLSNGQKGRLNLLRLLLEDREIYFLDEWAANQDIYFKEKFYTEIIPDLKKRGKTIILISHDDKFYSVADRIITLRNGKIENMTTSNVSV</sequence>
<dbReference type="InterPro" id="IPR003593">
    <property type="entry name" value="AAA+_ATPase"/>
</dbReference>
<evidence type="ECO:0000256" key="3">
    <source>
        <dbReference type="ARBA" id="ARBA00022692"/>
    </source>
</evidence>
<feature type="transmembrane region" description="Helical" evidence="8">
    <location>
        <begin position="51"/>
        <end position="70"/>
    </location>
</feature>
<organism evidence="11 12">
    <name type="scientific">Ekhidna lutea</name>
    <dbReference type="NCBI Taxonomy" id="447679"/>
    <lineage>
        <taxon>Bacteria</taxon>
        <taxon>Pseudomonadati</taxon>
        <taxon>Bacteroidota</taxon>
        <taxon>Cytophagia</taxon>
        <taxon>Cytophagales</taxon>
        <taxon>Reichenbachiellaceae</taxon>
        <taxon>Ekhidna</taxon>
    </lineage>
</organism>
<evidence type="ECO:0000256" key="8">
    <source>
        <dbReference type="SAM" id="Phobius"/>
    </source>
</evidence>
<dbReference type="InterPro" id="IPR003439">
    <property type="entry name" value="ABC_transporter-like_ATP-bd"/>
</dbReference>